<dbReference type="InterPro" id="IPR036452">
    <property type="entry name" value="Ribo_hydro-like"/>
</dbReference>
<dbReference type="InterPro" id="IPR001910">
    <property type="entry name" value="Inosine/uridine_hydrolase_dom"/>
</dbReference>
<dbReference type="SUPFAM" id="SSF53590">
    <property type="entry name" value="Nucleoside hydrolase"/>
    <property type="match status" value="2"/>
</dbReference>
<accession>A0A1J1IZ69</accession>
<evidence type="ECO:0000256" key="1">
    <source>
        <dbReference type="ARBA" id="ARBA00009176"/>
    </source>
</evidence>
<gene>
    <name evidence="3" type="ORF">CLUMA_CG017889</name>
</gene>
<dbReference type="STRING" id="568069.A0A1J1IZ69"/>
<comment type="similarity">
    <text evidence="1">Belongs to the IUNH family.</text>
</comment>
<evidence type="ECO:0000259" key="2">
    <source>
        <dbReference type="Pfam" id="PF01156"/>
    </source>
</evidence>
<dbReference type="PANTHER" id="PTHR46190">
    <property type="entry name" value="SI:CH211-201H21.5-RELATED"/>
    <property type="match status" value="1"/>
</dbReference>
<evidence type="ECO:0000313" key="4">
    <source>
        <dbReference type="Proteomes" id="UP000183832"/>
    </source>
</evidence>
<organism evidence="3 4">
    <name type="scientific">Clunio marinus</name>
    <dbReference type="NCBI Taxonomy" id="568069"/>
    <lineage>
        <taxon>Eukaryota</taxon>
        <taxon>Metazoa</taxon>
        <taxon>Ecdysozoa</taxon>
        <taxon>Arthropoda</taxon>
        <taxon>Hexapoda</taxon>
        <taxon>Insecta</taxon>
        <taxon>Pterygota</taxon>
        <taxon>Neoptera</taxon>
        <taxon>Endopterygota</taxon>
        <taxon>Diptera</taxon>
        <taxon>Nematocera</taxon>
        <taxon>Chironomoidea</taxon>
        <taxon>Chironomidae</taxon>
        <taxon>Clunio</taxon>
    </lineage>
</organism>
<dbReference type="GO" id="GO:0016799">
    <property type="term" value="F:hydrolase activity, hydrolyzing N-glycosyl compounds"/>
    <property type="evidence" value="ECO:0007669"/>
    <property type="project" value="InterPro"/>
</dbReference>
<dbReference type="Gene3D" id="3.90.245.10">
    <property type="entry name" value="Ribonucleoside hydrolase-like"/>
    <property type="match status" value="2"/>
</dbReference>
<dbReference type="Pfam" id="PF01156">
    <property type="entry name" value="IU_nuc_hydro"/>
    <property type="match status" value="2"/>
</dbReference>
<evidence type="ECO:0000313" key="3">
    <source>
        <dbReference type="EMBL" id="CRL04836.1"/>
    </source>
</evidence>
<dbReference type="OrthoDB" id="432381at2759"/>
<proteinExistence type="inferred from homology"/>
<dbReference type="PANTHER" id="PTHR46190:SF1">
    <property type="entry name" value="SI:CH211-201H21.5"/>
    <property type="match status" value="1"/>
</dbReference>
<feature type="domain" description="Inosine/uridine-preferring nucleoside hydrolase" evidence="2">
    <location>
        <begin position="3"/>
        <end position="304"/>
    </location>
</feature>
<dbReference type="AlphaFoldDB" id="A0A1J1IZ69"/>
<reference evidence="3 4" key="1">
    <citation type="submission" date="2015-04" db="EMBL/GenBank/DDBJ databases">
        <authorList>
            <person name="Syromyatnikov M.Y."/>
            <person name="Popov V.N."/>
        </authorList>
    </citation>
    <scope>NUCLEOTIDE SEQUENCE [LARGE SCALE GENOMIC DNA]</scope>
</reference>
<feature type="domain" description="Inosine/uridine-preferring nucleoside hydrolase" evidence="2">
    <location>
        <begin position="326"/>
        <end position="625"/>
    </location>
</feature>
<sequence length="639" mass="72680">MKVIVDCDTGNDDAWAIISLLRSEKMLRSYEVIALTCVHGNTSVENSALNNLLVLETLDRLDIPVFKGAETGFIKNKISIVPFHGLDGFGMIYDKKPSKELIQKKHAVLAIKDLIDEHSDDVTIITLGPLTNIALLFKMFPGISSKIKSFYLMGGNHLGIGNITKCAEFNFWNDPEAAQIFFEEVKCSVYIFPLEPCVTAGLSLPLNEWRFKVLSSNNNPYTNLLDRVEAKAYGSRNWDIWTPWDNFLVSCFILPRLMKKVTNKFVTVELSGNHTRGQMIIDHQKKEKPNAFIIEEIDVEEFKKFMLWVCEHDVPDFNIKILKMKVIIDCDSGNDDAWAIITLLRAEQKFNFKVLALTCVDGNTTIDHSAVNNLLILKTLDRLDVPVYKGADSSFIKKHTQHESFHGPDGFGMIYNNKPSDELIQKKHAVLAIKEFIDQNPNDLSIIAIGPLTNIALLFKLYPETASMIKGLHIMGGNHKGVGNITKCAEFNFWSDPEAAHIVLAEANCPIYIFPWDPSRLASESTPFDEWRIMKLSNNNNPYTNLLDPIEIKAYRNILAHWCPCDCYLASCFILPRLIKKMNNCHVTVELSGYHTRGQMIIDHQKKEKPNAFVIEEIDVEEFKKFMLWVCEHPDSDFE</sequence>
<protein>
    <submittedName>
        <fullName evidence="3">CLUMA_CG017889, isoform A</fullName>
    </submittedName>
</protein>
<keyword evidence="4" id="KW-1185">Reference proteome</keyword>
<dbReference type="InterPro" id="IPR052775">
    <property type="entry name" value="IUN_hydrolase"/>
</dbReference>
<name>A0A1J1IZ69_9DIPT</name>
<dbReference type="Proteomes" id="UP000183832">
    <property type="component" value="Unassembled WGS sequence"/>
</dbReference>
<dbReference type="CDD" id="cd02649">
    <property type="entry name" value="nuc_hydro_CeIAG"/>
    <property type="match status" value="2"/>
</dbReference>
<dbReference type="EMBL" id="CVRI01000063">
    <property type="protein sequence ID" value="CRL04836.1"/>
    <property type="molecule type" value="Genomic_DNA"/>
</dbReference>